<keyword evidence="1" id="KW-0812">Transmembrane</keyword>
<keyword evidence="1" id="KW-0472">Membrane</keyword>
<sequence length="153" mass="17384">MMYVIMSFWVFIISLYIISSSPMEYIFLTLALAFGAAIYLTVFFSSWFAMILFLIYVGGMMVLFIYLCMISSNFISGVSQVLYWKIFMMGALSIFISFFLNFNYKGIYNANLLLSGAEINLYIILFLVLLLLLVFFGLVNVLKPGGKSFAING</sequence>
<reference evidence="2" key="1">
    <citation type="submission" date="2018-12" db="EMBL/GenBank/DDBJ databases">
        <title>The Mitochondrial Genome of Oreohelix idahoensis.</title>
        <authorList>
            <person name="Linscott T.M."/>
            <person name="Parent C.E."/>
        </authorList>
    </citation>
    <scope>NUCLEOTIDE SEQUENCE</scope>
</reference>
<feature type="transmembrane region" description="Helical" evidence="1">
    <location>
        <begin position="46"/>
        <end position="70"/>
    </location>
</feature>
<geneLocation type="mitochondrion" evidence="2"/>
<dbReference type="AlphaFoldDB" id="A0A4Y5P3B2"/>
<organism evidence="2">
    <name type="scientific">Oreohelix idahoensis</name>
    <dbReference type="NCBI Taxonomy" id="2584915"/>
    <lineage>
        <taxon>Eukaryota</taxon>
        <taxon>Metazoa</taxon>
        <taxon>Spiralia</taxon>
        <taxon>Lophotrochozoa</taxon>
        <taxon>Mollusca</taxon>
        <taxon>Gastropoda</taxon>
        <taxon>Heterobranchia</taxon>
        <taxon>Euthyneura</taxon>
        <taxon>Panpulmonata</taxon>
        <taxon>Eupulmonata</taxon>
        <taxon>Stylommatophora</taxon>
        <taxon>Helicina</taxon>
        <taxon>Discoidea</taxon>
        <taxon>Oreohelicidae</taxon>
        <taxon>Oreohelix</taxon>
    </lineage>
</organism>
<name>A0A4Y5P3B2_9EUPU</name>
<gene>
    <name evidence="2" type="primary">nad6</name>
</gene>
<evidence type="ECO:0000256" key="1">
    <source>
        <dbReference type="SAM" id="Phobius"/>
    </source>
</evidence>
<feature type="transmembrane region" description="Helical" evidence="1">
    <location>
        <begin position="82"/>
        <end position="102"/>
    </location>
</feature>
<feature type="transmembrane region" description="Helical" evidence="1">
    <location>
        <begin position="7"/>
        <end position="40"/>
    </location>
</feature>
<keyword evidence="1" id="KW-1133">Transmembrane helix</keyword>
<feature type="transmembrane region" description="Helical" evidence="1">
    <location>
        <begin position="122"/>
        <end position="142"/>
    </location>
</feature>
<keyword evidence="2" id="KW-0496">Mitochondrion</keyword>
<evidence type="ECO:0000313" key="2">
    <source>
        <dbReference type="EMBL" id="QCW57646.1"/>
    </source>
</evidence>
<protein>
    <submittedName>
        <fullName evidence="2">NADH dehydrogenase subunit 6</fullName>
    </submittedName>
</protein>
<dbReference type="EMBL" id="MK290736">
    <property type="protein sequence ID" value="QCW57646.1"/>
    <property type="molecule type" value="Genomic_DNA"/>
</dbReference>
<proteinExistence type="predicted"/>
<accession>A0A4Y5P3B2</accession>